<dbReference type="EMBL" id="LNYC01000074">
    <property type="protein sequence ID" value="KTC96527.1"/>
    <property type="molecule type" value="Genomic_DNA"/>
</dbReference>
<keyword evidence="3" id="KW-1185">Reference proteome</keyword>
<name>A0A0W0TLN1_9GAMM</name>
<keyword evidence="1" id="KW-0472">Membrane</keyword>
<reference evidence="2 3" key="1">
    <citation type="submission" date="2015-11" db="EMBL/GenBank/DDBJ databases">
        <title>Genomic analysis of 38 Legionella species identifies large and diverse effector repertoires.</title>
        <authorList>
            <person name="Burstein D."/>
            <person name="Amaro F."/>
            <person name="Zusman T."/>
            <person name="Lifshitz Z."/>
            <person name="Cohen O."/>
            <person name="Gilbert J.A."/>
            <person name="Pupko T."/>
            <person name="Shuman H.A."/>
            <person name="Segal G."/>
        </authorList>
    </citation>
    <scope>NUCLEOTIDE SEQUENCE [LARGE SCALE GENOMIC DNA]</scope>
    <source>
        <strain evidence="2 3">ATCC 49504</strain>
    </source>
</reference>
<evidence type="ECO:0000313" key="3">
    <source>
        <dbReference type="Proteomes" id="UP000054785"/>
    </source>
</evidence>
<sequence length="133" mass="15629">MRGWLDFDRMKSITLYLGQVFARLFIPQKKQEGEGFEATVARLGLTESDLDTRRKSLYRLSLFMVALAMLIFIYSVYHFVYGSYTAACLSLVIMLVALALAFRYHFWYFQIRERKLGCTLGEWYREGLRGQKP</sequence>
<dbReference type="PATRIC" id="fig|45065.4.peg.2400"/>
<keyword evidence="1" id="KW-0812">Transmembrane</keyword>
<accession>A0A0W0TLN1</accession>
<evidence type="ECO:0000313" key="2">
    <source>
        <dbReference type="EMBL" id="KTC96527.1"/>
    </source>
</evidence>
<feature type="transmembrane region" description="Helical" evidence="1">
    <location>
        <begin position="57"/>
        <end position="77"/>
    </location>
</feature>
<dbReference type="Proteomes" id="UP000054785">
    <property type="component" value="Unassembled WGS sequence"/>
</dbReference>
<dbReference type="AlphaFoldDB" id="A0A0W0TLN1"/>
<keyword evidence="1" id="KW-1133">Transmembrane helix</keyword>
<protein>
    <submittedName>
        <fullName evidence="2">IcmV</fullName>
    </submittedName>
</protein>
<dbReference type="NCBIfam" id="NF038219">
    <property type="entry name" value="IcmV_IVB"/>
    <property type="match status" value="1"/>
</dbReference>
<gene>
    <name evidence="2" type="ORF">Lgee_2210</name>
</gene>
<proteinExistence type="predicted"/>
<feature type="transmembrane region" description="Helical" evidence="1">
    <location>
        <begin position="83"/>
        <end position="106"/>
    </location>
</feature>
<comment type="caution">
    <text evidence="2">The sequence shown here is derived from an EMBL/GenBank/DDBJ whole genome shotgun (WGS) entry which is preliminary data.</text>
</comment>
<dbReference type="STRING" id="45065.Lgee_2210"/>
<evidence type="ECO:0000256" key="1">
    <source>
        <dbReference type="SAM" id="Phobius"/>
    </source>
</evidence>
<organism evidence="2 3">
    <name type="scientific">Legionella geestiana</name>
    <dbReference type="NCBI Taxonomy" id="45065"/>
    <lineage>
        <taxon>Bacteria</taxon>
        <taxon>Pseudomonadati</taxon>
        <taxon>Pseudomonadota</taxon>
        <taxon>Gammaproteobacteria</taxon>
        <taxon>Legionellales</taxon>
        <taxon>Legionellaceae</taxon>
        <taxon>Legionella</taxon>
    </lineage>
</organism>